<keyword evidence="3" id="KW-1185">Reference proteome</keyword>
<evidence type="ECO:0000313" key="2">
    <source>
        <dbReference type="EMBL" id="KAK4174058.1"/>
    </source>
</evidence>
<feature type="compositionally biased region" description="Polar residues" evidence="1">
    <location>
        <begin position="340"/>
        <end position="355"/>
    </location>
</feature>
<accession>A0AAN6W353</accession>
<feature type="region of interest" description="Disordered" evidence="1">
    <location>
        <begin position="1"/>
        <end position="92"/>
    </location>
</feature>
<organism evidence="2 3">
    <name type="scientific">Triangularia setosa</name>
    <dbReference type="NCBI Taxonomy" id="2587417"/>
    <lineage>
        <taxon>Eukaryota</taxon>
        <taxon>Fungi</taxon>
        <taxon>Dikarya</taxon>
        <taxon>Ascomycota</taxon>
        <taxon>Pezizomycotina</taxon>
        <taxon>Sordariomycetes</taxon>
        <taxon>Sordariomycetidae</taxon>
        <taxon>Sordariales</taxon>
        <taxon>Podosporaceae</taxon>
        <taxon>Triangularia</taxon>
    </lineage>
</organism>
<reference evidence="2" key="2">
    <citation type="submission" date="2023-05" db="EMBL/GenBank/DDBJ databases">
        <authorList>
            <consortium name="Lawrence Berkeley National Laboratory"/>
            <person name="Steindorff A."/>
            <person name="Hensen N."/>
            <person name="Bonometti L."/>
            <person name="Westerberg I."/>
            <person name="Brannstrom I.O."/>
            <person name="Guillou S."/>
            <person name="Cros-Aarteil S."/>
            <person name="Calhoun S."/>
            <person name="Haridas S."/>
            <person name="Kuo A."/>
            <person name="Mondo S."/>
            <person name="Pangilinan J."/>
            <person name="Riley R."/>
            <person name="Labutti K."/>
            <person name="Andreopoulos B."/>
            <person name="Lipzen A."/>
            <person name="Chen C."/>
            <person name="Yanf M."/>
            <person name="Daum C."/>
            <person name="Ng V."/>
            <person name="Clum A."/>
            <person name="Ohm R."/>
            <person name="Martin F."/>
            <person name="Silar P."/>
            <person name="Natvig D."/>
            <person name="Lalanne C."/>
            <person name="Gautier V."/>
            <person name="Ament-Velasquez S.L."/>
            <person name="Kruys A."/>
            <person name="Hutchinson M.I."/>
            <person name="Powell A.J."/>
            <person name="Barry K."/>
            <person name="Miller A.N."/>
            <person name="Grigoriev I.V."/>
            <person name="Debuchy R."/>
            <person name="Gladieux P."/>
            <person name="Thoren M.H."/>
            <person name="Johannesson H."/>
        </authorList>
    </citation>
    <scope>NUCLEOTIDE SEQUENCE</scope>
    <source>
        <strain evidence="2">CBS 892.96</strain>
    </source>
</reference>
<evidence type="ECO:0000256" key="1">
    <source>
        <dbReference type="SAM" id="MobiDB-lite"/>
    </source>
</evidence>
<feature type="compositionally biased region" description="Polar residues" evidence="1">
    <location>
        <begin position="469"/>
        <end position="483"/>
    </location>
</feature>
<dbReference type="Proteomes" id="UP001302321">
    <property type="component" value="Unassembled WGS sequence"/>
</dbReference>
<feature type="region of interest" description="Disordered" evidence="1">
    <location>
        <begin position="717"/>
        <end position="748"/>
    </location>
</feature>
<feature type="compositionally biased region" description="Pro residues" evidence="1">
    <location>
        <begin position="356"/>
        <end position="372"/>
    </location>
</feature>
<sequence>MAIASLQQQPQAEVPMMPPPALSAWPALQQDPSQQPSQSQPAQQSSHSRQPSFAERQRQQDQQKGHQRRGSSPEKGQSRFLEGSMNDRVSAVPPVEFITGNKTEEEIREWERQFYHPTGGGVTMSTPASPTMSGFGHPLMRPRSSLQVWGSGIGGGVNNGGHDGNGGGGIQTKKSSGFLAPLWDGVREKLRGSRSSGSIDSTKSTPNIMERARLSKVVDGRIKEKEVVSRPASPTKPPSIVTGAANGTSYPSREEVLESYKSLQASGFFNAHAIKGTRHPLRNAASAPMTRSSGYTTVLPPIAVTGTMPSSPSGQQPSSPTSLYVPGDRRSFADRLAAVNSEQQVRPAPSISSFRSPPPTRAPPPPPPPPPKTSSLAARSSEEPEETSPSRGMKRPSQDIHGEQETATRKLVKKLRRSNSRTSTKTNFTTATTTGHVNYNNHRSRPSTSSAMSGFSLFGGASLYTTTSTVLDPDQTPTGSPSKSAKLRSKMSFSNLVSAKLTKEKKEKKERSSFLGGLRRKNKGLKTTPPVVEQQQPPQVNIHQEDVDMGIPAQVAQHMVSSNRYDVDDDDEMMVDAPYITPHPTHYHVSNPHPHHHHHRGNSVPLATLTESSPSRRNITPPTSAFYTSHSHQPRIRQSLEMELENEVVVPDANRGIPKVPKIPRTYYTGKAVVVDIDEERRVKRESLQVLMGKQRKHRDSGMSGFSWGSGGGRSFSGVSGGSGISAGHGQENVGRGEVYVHPSQSGW</sequence>
<feature type="region of interest" description="Disordered" evidence="1">
    <location>
        <begin position="340"/>
        <end position="451"/>
    </location>
</feature>
<protein>
    <submittedName>
        <fullName evidence="2">Uncharacterized protein</fullName>
    </submittedName>
</protein>
<feature type="region of interest" description="Disordered" evidence="1">
    <location>
        <begin position="502"/>
        <end position="536"/>
    </location>
</feature>
<gene>
    <name evidence="2" type="ORF">QBC36DRAFT_193209</name>
</gene>
<feature type="compositionally biased region" description="Basic and acidic residues" evidence="1">
    <location>
        <begin position="502"/>
        <end position="512"/>
    </location>
</feature>
<feature type="compositionally biased region" description="Basic and acidic residues" evidence="1">
    <location>
        <begin position="396"/>
        <end position="408"/>
    </location>
</feature>
<dbReference type="EMBL" id="MU866303">
    <property type="protein sequence ID" value="KAK4174058.1"/>
    <property type="molecule type" value="Genomic_DNA"/>
</dbReference>
<name>A0AAN6W353_9PEZI</name>
<feature type="compositionally biased region" description="Polar residues" evidence="1">
    <location>
        <begin position="1"/>
        <end position="11"/>
    </location>
</feature>
<dbReference type="AlphaFoldDB" id="A0AAN6W353"/>
<feature type="compositionally biased region" description="Low complexity" evidence="1">
    <location>
        <begin position="306"/>
        <end position="322"/>
    </location>
</feature>
<proteinExistence type="predicted"/>
<evidence type="ECO:0000313" key="3">
    <source>
        <dbReference type="Proteomes" id="UP001302321"/>
    </source>
</evidence>
<comment type="caution">
    <text evidence="2">The sequence shown here is derived from an EMBL/GenBank/DDBJ whole genome shotgun (WGS) entry which is preliminary data.</text>
</comment>
<feature type="region of interest" description="Disordered" evidence="1">
    <location>
        <begin position="469"/>
        <end position="489"/>
    </location>
</feature>
<feature type="compositionally biased region" description="Basic residues" evidence="1">
    <location>
        <begin position="410"/>
        <end position="419"/>
    </location>
</feature>
<feature type="compositionally biased region" description="Basic and acidic residues" evidence="1">
    <location>
        <begin position="55"/>
        <end position="64"/>
    </location>
</feature>
<feature type="region of interest" description="Disordered" evidence="1">
    <location>
        <begin position="282"/>
        <end position="327"/>
    </location>
</feature>
<feature type="region of interest" description="Disordered" evidence="1">
    <location>
        <begin position="225"/>
        <end position="247"/>
    </location>
</feature>
<feature type="compositionally biased region" description="Low complexity" evidence="1">
    <location>
        <begin position="420"/>
        <end position="434"/>
    </location>
</feature>
<feature type="compositionally biased region" description="Polar residues" evidence="1">
    <location>
        <begin position="435"/>
        <end position="451"/>
    </location>
</feature>
<reference evidence="2" key="1">
    <citation type="journal article" date="2023" name="Mol. Phylogenet. Evol.">
        <title>Genome-scale phylogeny and comparative genomics of the fungal order Sordariales.</title>
        <authorList>
            <person name="Hensen N."/>
            <person name="Bonometti L."/>
            <person name="Westerberg I."/>
            <person name="Brannstrom I.O."/>
            <person name="Guillou S."/>
            <person name="Cros-Aarteil S."/>
            <person name="Calhoun S."/>
            <person name="Haridas S."/>
            <person name="Kuo A."/>
            <person name="Mondo S."/>
            <person name="Pangilinan J."/>
            <person name="Riley R."/>
            <person name="LaButti K."/>
            <person name="Andreopoulos B."/>
            <person name="Lipzen A."/>
            <person name="Chen C."/>
            <person name="Yan M."/>
            <person name="Daum C."/>
            <person name="Ng V."/>
            <person name="Clum A."/>
            <person name="Steindorff A."/>
            <person name="Ohm R.A."/>
            <person name="Martin F."/>
            <person name="Silar P."/>
            <person name="Natvig D.O."/>
            <person name="Lalanne C."/>
            <person name="Gautier V."/>
            <person name="Ament-Velasquez S.L."/>
            <person name="Kruys A."/>
            <person name="Hutchinson M.I."/>
            <person name="Powell A.J."/>
            <person name="Barry K."/>
            <person name="Miller A.N."/>
            <person name="Grigoriev I.V."/>
            <person name="Debuchy R."/>
            <person name="Gladieux P."/>
            <person name="Hiltunen Thoren M."/>
            <person name="Johannesson H."/>
        </authorList>
    </citation>
    <scope>NUCLEOTIDE SEQUENCE</scope>
    <source>
        <strain evidence="2">CBS 892.96</strain>
    </source>
</reference>
<feature type="compositionally biased region" description="Gly residues" evidence="1">
    <location>
        <begin position="717"/>
        <end position="727"/>
    </location>
</feature>
<feature type="compositionally biased region" description="Low complexity" evidence="1">
    <location>
        <begin position="29"/>
        <end position="52"/>
    </location>
</feature>